<accession>A0AAW1RFY6</accession>
<keyword evidence="3 7" id="KW-0812">Transmembrane</keyword>
<dbReference type="EMBL" id="JALJOV010002225">
    <property type="protein sequence ID" value="KAK9832669.1"/>
    <property type="molecule type" value="Genomic_DNA"/>
</dbReference>
<comment type="subcellular location">
    <subcellularLocation>
        <location evidence="1">Membrane</location>
        <topology evidence="1">Multi-pass membrane protein</topology>
    </subcellularLocation>
</comment>
<comment type="similarity">
    <text evidence="2">Belongs to the TMEM144 family.</text>
</comment>
<dbReference type="Proteomes" id="UP001485043">
    <property type="component" value="Unassembled WGS sequence"/>
</dbReference>
<name>A0AAW1RFY6_9CHLO</name>
<evidence type="ECO:0000256" key="7">
    <source>
        <dbReference type="SAM" id="Phobius"/>
    </source>
</evidence>
<dbReference type="GO" id="GO:0016020">
    <property type="term" value="C:membrane"/>
    <property type="evidence" value="ECO:0007669"/>
    <property type="project" value="UniProtKB-SubCell"/>
</dbReference>
<evidence type="ECO:0000256" key="3">
    <source>
        <dbReference type="ARBA" id="ARBA00022692"/>
    </source>
</evidence>
<dbReference type="PANTHER" id="PTHR16119">
    <property type="entry name" value="TRANSMEMBRANE PROTEIN 144"/>
    <property type="match status" value="1"/>
</dbReference>
<dbReference type="InterPro" id="IPR012435">
    <property type="entry name" value="TMEM144"/>
</dbReference>
<dbReference type="Pfam" id="PF07857">
    <property type="entry name" value="TMEM144"/>
    <property type="match status" value="1"/>
</dbReference>
<feature type="transmembrane region" description="Helical" evidence="7">
    <location>
        <begin position="303"/>
        <end position="321"/>
    </location>
</feature>
<keyword evidence="5 7" id="KW-0472">Membrane</keyword>
<protein>
    <submittedName>
        <fullName evidence="8">Uncharacterized protein</fullName>
    </submittedName>
</protein>
<proteinExistence type="inferred from homology"/>
<feature type="transmembrane region" description="Helical" evidence="7">
    <location>
        <begin position="121"/>
        <end position="138"/>
    </location>
</feature>
<evidence type="ECO:0000256" key="6">
    <source>
        <dbReference type="SAM" id="MobiDB-lite"/>
    </source>
</evidence>
<evidence type="ECO:0000256" key="1">
    <source>
        <dbReference type="ARBA" id="ARBA00004141"/>
    </source>
</evidence>
<organism evidence="8 9">
    <name type="scientific">Apatococcus fuscideae</name>
    <dbReference type="NCBI Taxonomy" id="2026836"/>
    <lineage>
        <taxon>Eukaryota</taxon>
        <taxon>Viridiplantae</taxon>
        <taxon>Chlorophyta</taxon>
        <taxon>core chlorophytes</taxon>
        <taxon>Trebouxiophyceae</taxon>
        <taxon>Chlorellales</taxon>
        <taxon>Chlorellaceae</taxon>
        <taxon>Apatococcus</taxon>
    </lineage>
</organism>
<gene>
    <name evidence="8" type="ORF">WJX84_004304</name>
</gene>
<feature type="transmembrane region" description="Helical" evidence="7">
    <location>
        <begin position="208"/>
        <end position="231"/>
    </location>
</feature>
<keyword evidence="4 7" id="KW-1133">Transmembrane helix</keyword>
<evidence type="ECO:0000256" key="5">
    <source>
        <dbReference type="ARBA" id="ARBA00023136"/>
    </source>
</evidence>
<comment type="caution">
    <text evidence="8">The sequence shown here is derived from an EMBL/GenBank/DDBJ whole genome shotgun (WGS) entry which is preliminary data.</text>
</comment>
<dbReference type="AlphaFoldDB" id="A0AAW1RFY6"/>
<feature type="transmembrane region" description="Helical" evidence="7">
    <location>
        <begin position="175"/>
        <end position="196"/>
    </location>
</feature>
<evidence type="ECO:0000256" key="2">
    <source>
        <dbReference type="ARBA" id="ARBA00005731"/>
    </source>
</evidence>
<feature type="region of interest" description="Disordered" evidence="6">
    <location>
        <begin position="149"/>
        <end position="170"/>
    </location>
</feature>
<evidence type="ECO:0000313" key="9">
    <source>
        <dbReference type="Proteomes" id="UP001485043"/>
    </source>
</evidence>
<feature type="transmembrane region" description="Helical" evidence="7">
    <location>
        <begin position="6"/>
        <end position="24"/>
    </location>
</feature>
<feature type="transmembrane region" description="Helical" evidence="7">
    <location>
        <begin position="62"/>
        <end position="82"/>
    </location>
</feature>
<feature type="transmembrane region" description="Helical" evidence="7">
    <location>
        <begin position="243"/>
        <end position="264"/>
    </location>
</feature>
<feature type="transmembrane region" description="Helical" evidence="7">
    <location>
        <begin position="36"/>
        <end position="56"/>
    </location>
</feature>
<evidence type="ECO:0000256" key="4">
    <source>
        <dbReference type="ARBA" id="ARBA00022989"/>
    </source>
</evidence>
<sequence>MPVGLGGLWAVVAAIANGSFGVFSKARPVVENKVHPVVFNFWVALGVVISSAGFIFHEQFVFSYWGLISGFLFVFSTANAFAAFQALGLSVGLGVLCGTSVLASFMFGVRCSGETIHHPGLAAPALILLVGGVAGLAINGHLAADRDDAESTEPLLETEQGAHETDLQRTGNPRFFEGLCAAITAGAFGGLVLAPMTKAPPEAQGLQYTPSMAAGILIAAPVVTSFAMLFLRIPLCLEGRSAAIPGILAGCVWQIGNICSILAIKDPSVGLSIAYPVMQCGLLIAGVWGICLFGEMRHGGQTGYWLSGAVLITGASMLALSK</sequence>
<dbReference type="GO" id="GO:0015144">
    <property type="term" value="F:carbohydrate transmembrane transporter activity"/>
    <property type="evidence" value="ECO:0007669"/>
    <property type="project" value="InterPro"/>
</dbReference>
<dbReference type="InterPro" id="IPR010651">
    <property type="entry name" value="Sugar_transport"/>
</dbReference>
<reference evidence="8 9" key="1">
    <citation type="journal article" date="2024" name="Nat. Commun.">
        <title>Phylogenomics reveals the evolutionary origins of lichenization in chlorophyte algae.</title>
        <authorList>
            <person name="Puginier C."/>
            <person name="Libourel C."/>
            <person name="Otte J."/>
            <person name="Skaloud P."/>
            <person name="Haon M."/>
            <person name="Grisel S."/>
            <person name="Petersen M."/>
            <person name="Berrin J.G."/>
            <person name="Delaux P.M."/>
            <person name="Dal Grande F."/>
            <person name="Keller J."/>
        </authorList>
    </citation>
    <scope>NUCLEOTIDE SEQUENCE [LARGE SCALE GENOMIC DNA]</scope>
    <source>
        <strain evidence="8 9">SAG 2523</strain>
    </source>
</reference>
<keyword evidence="9" id="KW-1185">Reference proteome</keyword>
<feature type="transmembrane region" description="Helical" evidence="7">
    <location>
        <begin position="89"/>
        <end position="109"/>
    </location>
</feature>
<evidence type="ECO:0000313" key="8">
    <source>
        <dbReference type="EMBL" id="KAK9832669.1"/>
    </source>
</evidence>
<dbReference type="PANTHER" id="PTHR16119:SF22">
    <property type="entry name" value="EAMA DOMAIN-CONTAINING PROTEIN"/>
    <property type="match status" value="1"/>
</dbReference>
<feature type="transmembrane region" description="Helical" evidence="7">
    <location>
        <begin position="270"/>
        <end position="291"/>
    </location>
</feature>